<dbReference type="STRING" id="1122169.Lsha_2290"/>
<dbReference type="PANTHER" id="PTHR35936">
    <property type="entry name" value="MEMBRANE-BOUND LYTIC MUREIN TRANSGLYCOSYLASE F"/>
    <property type="match status" value="1"/>
</dbReference>
<dbReference type="Gene3D" id="3.40.190.10">
    <property type="entry name" value="Periplasmic binding protein-like II"/>
    <property type="match status" value="2"/>
</dbReference>
<protein>
    <submittedName>
        <fullName evidence="5">Arginine transport system periplasmic binding protein</fullName>
    </submittedName>
</protein>
<feature type="domain" description="Solute-binding protein family 3/N-terminal" evidence="4">
    <location>
        <begin position="24"/>
        <end position="245"/>
    </location>
</feature>
<reference evidence="5 6" key="1">
    <citation type="submission" date="2015-11" db="EMBL/GenBank/DDBJ databases">
        <title>Genomic analysis of 38 Legionella species identifies large and diverse effector repertoires.</title>
        <authorList>
            <person name="Burstein D."/>
            <person name="Amaro F."/>
            <person name="Zusman T."/>
            <person name="Lifshitz Z."/>
            <person name="Cohen O."/>
            <person name="Gilbert J.A."/>
            <person name="Pupko T."/>
            <person name="Shuman H.A."/>
            <person name="Segal G."/>
        </authorList>
    </citation>
    <scope>NUCLEOTIDE SEQUENCE [LARGE SCALE GENOMIC DNA]</scope>
    <source>
        <strain evidence="5 6">ATCC 49655</strain>
    </source>
</reference>
<keyword evidence="2 3" id="KW-0732">Signal</keyword>
<dbReference type="EMBL" id="LNYW01000065">
    <property type="protein sequence ID" value="KTD57737.1"/>
    <property type="molecule type" value="Genomic_DNA"/>
</dbReference>
<dbReference type="PATRIC" id="fig|1122169.6.peg.2637"/>
<evidence type="ECO:0000313" key="6">
    <source>
        <dbReference type="Proteomes" id="UP000054600"/>
    </source>
</evidence>
<evidence type="ECO:0000256" key="2">
    <source>
        <dbReference type="ARBA" id="ARBA00022729"/>
    </source>
</evidence>
<feature type="signal peptide" evidence="3">
    <location>
        <begin position="1"/>
        <end position="22"/>
    </location>
</feature>
<organism evidence="5 6">
    <name type="scientific">Legionella shakespearei DSM 23087</name>
    <dbReference type="NCBI Taxonomy" id="1122169"/>
    <lineage>
        <taxon>Bacteria</taxon>
        <taxon>Pseudomonadati</taxon>
        <taxon>Pseudomonadota</taxon>
        <taxon>Gammaproteobacteria</taxon>
        <taxon>Legionellales</taxon>
        <taxon>Legionellaceae</taxon>
        <taxon>Legionella</taxon>
    </lineage>
</organism>
<proteinExistence type="inferred from homology"/>
<dbReference type="eggNOG" id="COG0834">
    <property type="taxonomic scope" value="Bacteria"/>
</dbReference>
<keyword evidence="6" id="KW-1185">Reference proteome</keyword>
<gene>
    <name evidence="5" type="primary">artJ_3</name>
    <name evidence="5" type="ORF">Lsha_2290</name>
</gene>
<dbReference type="OrthoDB" id="9768183at2"/>
<comment type="similarity">
    <text evidence="1">Belongs to the bacterial solute-binding protein 3 family.</text>
</comment>
<dbReference type="SUPFAM" id="SSF53850">
    <property type="entry name" value="Periplasmic binding protein-like II"/>
    <property type="match status" value="1"/>
</dbReference>
<name>A0A0W0YLE9_9GAMM</name>
<dbReference type="Proteomes" id="UP000054600">
    <property type="component" value="Unassembled WGS sequence"/>
</dbReference>
<evidence type="ECO:0000256" key="3">
    <source>
        <dbReference type="SAM" id="SignalP"/>
    </source>
</evidence>
<dbReference type="SMART" id="SM00062">
    <property type="entry name" value="PBPb"/>
    <property type="match status" value="1"/>
</dbReference>
<evidence type="ECO:0000256" key="1">
    <source>
        <dbReference type="ARBA" id="ARBA00010333"/>
    </source>
</evidence>
<dbReference type="InterPro" id="IPR001638">
    <property type="entry name" value="Solute-binding_3/MltF_N"/>
</dbReference>
<evidence type="ECO:0000259" key="4">
    <source>
        <dbReference type="SMART" id="SM00062"/>
    </source>
</evidence>
<feature type="chain" id="PRO_5006917748" evidence="3">
    <location>
        <begin position="23"/>
        <end position="245"/>
    </location>
</feature>
<dbReference type="AlphaFoldDB" id="A0A0W0YLE9"/>
<sequence length="245" mass="27935">MTRIKSCCVLFVFAFFLPSLHAVPLTVGTIAYNPPFETMVSDNKSQDFFGFDISIVKELCKRMKRECHFKRVLFHEIPDLINSGEIDLAIGAIIITPERRMDFLFSLPYKESTLQYMVLKNTDIPDIKALQGKILGIYRGSPSEYFVLKQFNDNVQLESFENSMDLIYALDKKQVSAIITNRPQADYWIANNQNSYKLLGPEFPIGEGYGIVAKLGNTDLMNTINKTLVTMEKDGTYISLYESSF</sequence>
<dbReference type="RefSeq" id="WP_018577864.1">
    <property type="nucleotide sequence ID" value="NZ_KB892415.1"/>
</dbReference>
<dbReference type="PANTHER" id="PTHR35936:SF17">
    <property type="entry name" value="ARGININE-BINDING EXTRACELLULAR PROTEIN ARTP"/>
    <property type="match status" value="1"/>
</dbReference>
<dbReference type="Pfam" id="PF00497">
    <property type="entry name" value="SBP_bac_3"/>
    <property type="match status" value="1"/>
</dbReference>
<evidence type="ECO:0000313" key="5">
    <source>
        <dbReference type="EMBL" id="KTD57737.1"/>
    </source>
</evidence>
<comment type="caution">
    <text evidence="5">The sequence shown here is derived from an EMBL/GenBank/DDBJ whole genome shotgun (WGS) entry which is preliminary data.</text>
</comment>
<accession>A0A0W0YLE9</accession>